<evidence type="ECO:0000259" key="1">
    <source>
        <dbReference type="Pfam" id="PF01420"/>
    </source>
</evidence>
<reference evidence="2" key="1">
    <citation type="submission" date="2021-06" db="EMBL/GenBank/DDBJ databases">
        <title>Collection of gut derived symbiotic bacterial strains cultured from healthy donors.</title>
        <authorList>
            <person name="Lin H."/>
            <person name="Littmann E."/>
            <person name="Pamer E.G."/>
        </authorList>
    </citation>
    <scope>NUCLEOTIDE SEQUENCE</scope>
    <source>
        <strain evidence="2">MSK.21.60</strain>
    </source>
</reference>
<sequence>MEQYNSYRDSGVEWIGEVPSHWNICKLKHLSHIFGRIGFRGYNQTDLVGEGEGAITLSPSNMQNGKMNYDKCSYLSWYKYNESPEIKIYDGDILFVKTGSTFGKVSYVANLPMEATINPQIVVFKNIKGSNKYLYYLLSNEIVQRQVSLTVGGSTIPTLLQENILNYVVPVAPKEEQDAIASYLDKKCSEIDNVISAQQKRIALLRELKQSVITHAVTKGLNPNVEMKDSGVEWIGKIPASWDVVHLKRILRERMQYGANEPAESDDTTYPRYIRITDITANGELRPETFKSLEPSKAKDYLLDKGDVLFARSGATVGKTFLFNADIKACYAGYLIKASCDKRRMLPEYLYYYTQSGAYECWKNSVFIQSTIQNIGADKYQMMYIPVPSKDEQKQIVEYTMRKSQIFDAAISKAQHQVELLQEYKQSLITEVVTGKRKVS</sequence>
<protein>
    <submittedName>
        <fullName evidence="2">Restriction endonuclease subunit S</fullName>
        <ecNumber evidence="2">3.1.21.-</ecNumber>
    </submittedName>
</protein>
<dbReference type="EC" id="3.1.21.-" evidence="2"/>
<accession>A0AAW4N552</accession>
<proteinExistence type="predicted"/>
<dbReference type="PANTHER" id="PTHR30408">
    <property type="entry name" value="TYPE-1 RESTRICTION ENZYME ECOKI SPECIFICITY PROTEIN"/>
    <property type="match status" value="1"/>
</dbReference>
<feature type="domain" description="Type I restriction modification DNA specificity" evidence="1">
    <location>
        <begin position="263"/>
        <end position="399"/>
    </location>
</feature>
<evidence type="ECO:0000313" key="2">
    <source>
        <dbReference type="EMBL" id="MBV3407283.1"/>
    </source>
</evidence>
<feature type="domain" description="Type I restriction modification DNA specificity" evidence="1">
    <location>
        <begin position="78"/>
        <end position="189"/>
    </location>
</feature>
<dbReference type="PANTHER" id="PTHR30408:SF12">
    <property type="entry name" value="TYPE I RESTRICTION ENZYME MJAVIII SPECIFICITY SUBUNIT"/>
    <property type="match status" value="1"/>
</dbReference>
<keyword evidence="2" id="KW-0255">Endonuclease</keyword>
<dbReference type="GO" id="GO:0004519">
    <property type="term" value="F:endonuclease activity"/>
    <property type="evidence" value="ECO:0007669"/>
    <property type="project" value="UniProtKB-KW"/>
</dbReference>
<dbReference type="RefSeq" id="WP_217326103.1">
    <property type="nucleotide sequence ID" value="NZ_JAHOEK010000005.1"/>
</dbReference>
<dbReference type="AlphaFoldDB" id="A0AAW4N552"/>
<comment type="caution">
    <text evidence="2">The sequence shown here is derived from an EMBL/GenBank/DDBJ whole genome shotgun (WGS) entry which is preliminary data.</text>
</comment>
<dbReference type="InterPro" id="IPR052021">
    <property type="entry name" value="Type-I_RS_S_subunit"/>
</dbReference>
<dbReference type="Pfam" id="PF01420">
    <property type="entry name" value="Methylase_S"/>
    <property type="match status" value="2"/>
</dbReference>
<gene>
    <name evidence="2" type="ORF">KSW80_02480</name>
</gene>
<name>A0AAW4N552_9BACT</name>
<dbReference type="Proteomes" id="UP001196316">
    <property type="component" value="Unassembled WGS sequence"/>
</dbReference>
<dbReference type="InterPro" id="IPR000055">
    <property type="entry name" value="Restrct_endonuc_typeI_TRD"/>
</dbReference>
<dbReference type="EMBL" id="JAHOEP010000005">
    <property type="protein sequence ID" value="MBV3407283.1"/>
    <property type="molecule type" value="Genomic_DNA"/>
</dbReference>
<dbReference type="GO" id="GO:0016787">
    <property type="term" value="F:hydrolase activity"/>
    <property type="evidence" value="ECO:0007669"/>
    <property type="project" value="UniProtKB-KW"/>
</dbReference>
<dbReference type="CDD" id="cd17521">
    <property type="entry name" value="RMtype1_S_Sau13435ORF2165P_TRD2-CR2_like"/>
    <property type="match status" value="1"/>
</dbReference>
<evidence type="ECO:0000313" key="3">
    <source>
        <dbReference type="Proteomes" id="UP001196316"/>
    </source>
</evidence>
<dbReference type="GO" id="GO:0003677">
    <property type="term" value="F:DNA binding"/>
    <property type="evidence" value="ECO:0007669"/>
    <property type="project" value="InterPro"/>
</dbReference>
<keyword evidence="2" id="KW-0540">Nuclease</keyword>
<keyword evidence="2" id="KW-0378">Hydrolase</keyword>
<organism evidence="2 3">
    <name type="scientific">Segatella copri</name>
    <dbReference type="NCBI Taxonomy" id="165179"/>
    <lineage>
        <taxon>Bacteria</taxon>
        <taxon>Pseudomonadati</taxon>
        <taxon>Bacteroidota</taxon>
        <taxon>Bacteroidia</taxon>
        <taxon>Bacteroidales</taxon>
        <taxon>Prevotellaceae</taxon>
        <taxon>Segatella</taxon>
    </lineage>
</organism>